<proteinExistence type="predicted"/>
<evidence type="ECO:0000256" key="1">
    <source>
        <dbReference type="SAM" id="MobiDB-lite"/>
    </source>
</evidence>
<name>A0A2J6PGI6_9HELO</name>
<reference evidence="2 3" key="1">
    <citation type="submission" date="2016-05" db="EMBL/GenBank/DDBJ databases">
        <title>A degradative enzymes factory behind the ericoid mycorrhizal symbiosis.</title>
        <authorList>
            <consortium name="DOE Joint Genome Institute"/>
            <person name="Martino E."/>
            <person name="Morin E."/>
            <person name="Grelet G."/>
            <person name="Kuo A."/>
            <person name="Kohler A."/>
            <person name="Daghino S."/>
            <person name="Barry K."/>
            <person name="Choi C."/>
            <person name="Cichocki N."/>
            <person name="Clum A."/>
            <person name="Copeland A."/>
            <person name="Hainaut M."/>
            <person name="Haridas S."/>
            <person name="Labutti K."/>
            <person name="Lindquist E."/>
            <person name="Lipzen A."/>
            <person name="Khouja H.-R."/>
            <person name="Murat C."/>
            <person name="Ohm R."/>
            <person name="Olson A."/>
            <person name="Spatafora J."/>
            <person name="Veneault-Fourrey C."/>
            <person name="Henrissat B."/>
            <person name="Grigoriev I."/>
            <person name="Martin F."/>
            <person name="Perotto S."/>
        </authorList>
    </citation>
    <scope>NUCLEOTIDE SEQUENCE [LARGE SCALE GENOMIC DNA]</scope>
    <source>
        <strain evidence="2 3">UAMH 7357</strain>
    </source>
</reference>
<feature type="region of interest" description="Disordered" evidence="1">
    <location>
        <begin position="1"/>
        <end position="37"/>
    </location>
</feature>
<organism evidence="2 3">
    <name type="scientific">Hyaloscypha hepaticicola</name>
    <dbReference type="NCBI Taxonomy" id="2082293"/>
    <lineage>
        <taxon>Eukaryota</taxon>
        <taxon>Fungi</taxon>
        <taxon>Dikarya</taxon>
        <taxon>Ascomycota</taxon>
        <taxon>Pezizomycotina</taxon>
        <taxon>Leotiomycetes</taxon>
        <taxon>Helotiales</taxon>
        <taxon>Hyaloscyphaceae</taxon>
        <taxon>Hyaloscypha</taxon>
    </lineage>
</organism>
<dbReference type="Proteomes" id="UP000235672">
    <property type="component" value="Unassembled WGS sequence"/>
</dbReference>
<keyword evidence="3" id="KW-1185">Reference proteome</keyword>
<feature type="compositionally biased region" description="Polar residues" evidence="1">
    <location>
        <begin position="95"/>
        <end position="110"/>
    </location>
</feature>
<dbReference type="AlphaFoldDB" id="A0A2J6PGI6"/>
<feature type="compositionally biased region" description="Polar residues" evidence="1">
    <location>
        <begin position="1"/>
        <end position="21"/>
    </location>
</feature>
<gene>
    <name evidence="2" type="ORF">NA56DRAFT_445279</name>
</gene>
<evidence type="ECO:0000313" key="3">
    <source>
        <dbReference type="Proteomes" id="UP000235672"/>
    </source>
</evidence>
<accession>A0A2J6PGI6</accession>
<evidence type="ECO:0000313" key="2">
    <source>
        <dbReference type="EMBL" id="PMD13103.1"/>
    </source>
</evidence>
<dbReference type="OrthoDB" id="10526217at2759"/>
<dbReference type="EMBL" id="KZ613536">
    <property type="protein sequence ID" value="PMD13103.1"/>
    <property type="molecule type" value="Genomic_DNA"/>
</dbReference>
<protein>
    <submittedName>
        <fullName evidence="2">Uncharacterized protein</fullName>
    </submittedName>
</protein>
<feature type="region of interest" description="Disordered" evidence="1">
    <location>
        <begin position="61"/>
        <end position="143"/>
    </location>
</feature>
<sequence>MESLTQASCTKDPSSDCSSAKMTMEPQSEIPGLWSEDNLPSPSAMLKIIRAVCASPVIASNQTLSNGIPNGAACKESHRETPPNGVTSEEDDNHTPTNGINSKSDGQHISINDIVASKASSLMPKGGHPKNSLNPSPAFPPPH</sequence>